<name>A0A1Q2D0U3_9ACTN</name>
<organism evidence="1 2">
    <name type="scientific">Tessaracoccus flavescens</name>
    <dbReference type="NCBI Taxonomy" id="399497"/>
    <lineage>
        <taxon>Bacteria</taxon>
        <taxon>Bacillati</taxon>
        <taxon>Actinomycetota</taxon>
        <taxon>Actinomycetes</taxon>
        <taxon>Propionibacteriales</taxon>
        <taxon>Propionibacteriaceae</taxon>
        <taxon>Tessaracoccus</taxon>
    </lineage>
</organism>
<dbReference type="STRING" id="399497.BW733_14690"/>
<keyword evidence="2" id="KW-1185">Reference proteome</keyword>
<dbReference type="RefSeq" id="WP_077351596.1">
    <property type="nucleotide sequence ID" value="NZ_CP019607.1"/>
</dbReference>
<dbReference type="EMBL" id="CP019607">
    <property type="protein sequence ID" value="AQP51884.1"/>
    <property type="molecule type" value="Genomic_DNA"/>
</dbReference>
<dbReference type="Proteomes" id="UP000188235">
    <property type="component" value="Chromosome"/>
</dbReference>
<reference evidence="1 2" key="1">
    <citation type="journal article" date="2008" name="Int. J. Syst. Evol. Microbiol.">
        <title>Tessaracoccus flavescens sp. nov., isolated from marine sediment.</title>
        <authorList>
            <person name="Lee D.W."/>
            <person name="Lee S.D."/>
        </authorList>
    </citation>
    <scope>NUCLEOTIDE SEQUENCE [LARGE SCALE GENOMIC DNA]</scope>
    <source>
        <strain evidence="1 2">SST-39T</strain>
    </source>
</reference>
<accession>A0A1Q2D0U3</accession>
<protein>
    <submittedName>
        <fullName evidence="1">Uncharacterized protein</fullName>
    </submittedName>
</protein>
<sequence length="91" mass="9599">MNLYTKNGRPLQVSGDSLYSRSGTYLGAISNGKVYDPRGRYAGTIDGDRVVYRSTDSASMGSATTSGNRAGIATANRVGSATWGDEPNFPD</sequence>
<evidence type="ECO:0000313" key="2">
    <source>
        <dbReference type="Proteomes" id="UP000188235"/>
    </source>
</evidence>
<dbReference type="AlphaFoldDB" id="A0A1Q2D0U3"/>
<proteinExistence type="predicted"/>
<gene>
    <name evidence="1" type="ORF">BW733_14690</name>
</gene>
<dbReference type="OrthoDB" id="8480736at2"/>
<dbReference type="KEGG" id="tfa:BW733_14690"/>
<evidence type="ECO:0000313" key="1">
    <source>
        <dbReference type="EMBL" id="AQP51884.1"/>
    </source>
</evidence>